<dbReference type="SMART" id="SM00490">
    <property type="entry name" value="HELICc"/>
    <property type="match status" value="1"/>
</dbReference>
<evidence type="ECO:0000256" key="2">
    <source>
        <dbReference type="ARBA" id="ARBA00022741"/>
    </source>
</evidence>
<evidence type="ECO:0000313" key="8">
    <source>
        <dbReference type="EMBL" id="CAB4363816.1"/>
    </source>
</evidence>
<dbReference type="NCBIfam" id="TIGR01970">
    <property type="entry name" value="DEAH_box_HrpB"/>
    <property type="match status" value="1"/>
</dbReference>
<evidence type="ECO:0000256" key="1">
    <source>
        <dbReference type="ARBA" id="ARBA00012552"/>
    </source>
</evidence>
<dbReference type="InterPro" id="IPR001650">
    <property type="entry name" value="Helicase_C-like"/>
</dbReference>
<dbReference type="EMBL" id="CAFBMT010000031">
    <property type="protein sequence ID" value="CAB4955873.1"/>
    <property type="molecule type" value="Genomic_DNA"/>
</dbReference>
<keyword evidence="3" id="KW-0378">Hydrolase</keyword>
<dbReference type="GO" id="GO:0003724">
    <property type="term" value="F:RNA helicase activity"/>
    <property type="evidence" value="ECO:0007669"/>
    <property type="project" value="UniProtKB-EC"/>
</dbReference>
<protein>
    <recommendedName>
        <fullName evidence="1">RNA helicase</fullName>
        <ecNumber evidence="1">3.6.4.13</ecNumber>
    </recommendedName>
</protein>
<dbReference type="Pfam" id="PF00271">
    <property type="entry name" value="Helicase_C"/>
    <property type="match status" value="1"/>
</dbReference>
<dbReference type="EMBL" id="CAFBIY010000109">
    <property type="protein sequence ID" value="CAB4852082.1"/>
    <property type="molecule type" value="Genomic_DNA"/>
</dbReference>
<keyword evidence="4" id="KW-0347">Helicase</keyword>
<evidence type="ECO:0000313" key="9">
    <source>
        <dbReference type="EMBL" id="CAB4747761.1"/>
    </source>
</evidence>
<dbReference type="SMART" id="SM00847">
    <property type="entry name" value="HA2"/>
    <property type="match status" value="1"/>
</dbReference>
<dbReference type="Pfam" id="PF08482">
    <property type="entry name" value="HrpB_C"/>
    <property type="match status" value="1"/>
</dbReference>
<dbReference type="EMBL" id="CAFBOL010000007">
    <property type="protein sequence ID" value="CAB4975571.1"/>
    <property type="molecule type" value="Genomic_DNA"/>
</dbReference>
<evidence type="ECO:0000256" key="5">
    <source>
        <dbReference type="ARBA" id="ARBA00022840"/>
    </source>
</evidence>
<dbReference type="PIRSF" id="PIRSF005496">
    <property type="entry name" value="ATP_hel_hrpB"/>
    <property type="match status" value="1"/>
</dbReference>
<dbReference type="EMBL" id="CAESGF010000008">
    <property type="protein sequence ID" value="CAB4363816.1"/>
    <property type="molecule type" value="Genomic_DNA"/>
</dbReference>
<evidence type="ECO:0000256" key="4">
    <source>
        <dbReference type="ARBA" id="ARBA00022806"/>
    </source>
</evidence>
<evidence type="ECO:0000313" key="11">
    <source>
        <dbReference type="EMBL" id="CAB4955873.1"/>
    </source>
</evidence>
<dbReference type="GO" id="GO:0016787">
    <property type="term" value="F:hydrolase activity"/>
    <property type="evidence" value="ECO:0007669"/>
    <property type="project" value="UniProtKB-KW"/>
</dbReference>
<dbReference type="Gene3D" id="1.20.120.1080">
    <property type="match status" value="1"/>
</dbReference>
<dbReference type="InterPro" id="IPR010225">
    <property type="entry name" value="HrpB"/>
</dbReference>
<evidence type="ECO:0000259" key="6">
    <source>
        <dbReference type="PROSITE" id="PS51192"/>
    </source>
</evidence>
<feature type="domain" description="Helicase C-terminal" evidence="7">
    <location>
        <begin position="208"/>
        <end position="374"/>
    </location>
</feature>
<dbReference type="SMART" id="SM00487">
    <property type="entry name" value="DEXDc"/>
    <property type="match status" value="1"/>
</dbReference>
<feature type="domain" description="Helicase ATP-binding" evidence="6">
    <location>
        <begin position="18"/>
        <end position="165"/>
    </location>
</feature>
<dbReference type="Gene3D" id="3.40.50.300">
    <property type="entry name" value="P-loop containing nucleotide triphosphate hydrolases"/>
    <property type="match status" value="2"/>
</dbReference>
<dbReference type="PANTHER" id="PTHR43519:SF1">
    <property type="entry name" value="ATP-DEPENDENT RNA HELICASE HRPB"/>
    <property type="match status" value="1"/>
</dbReference>
<dbReference type="GO" id="GO:0005524">
    <property type="term" value="F:ATP binding"/>
    <property type="evidence" value="ECO:0007669"/>
    <property type="project" value="UniProtKB-KW"/>
</dbReference>
<dbReference type="EC" id="3.6.4.13" evidence="1"/>
<dbReference type="Pfam" id="PF04408">
    <property type="entry name" value="WHD_HA2"/>
    <property type="match status" value="1"/>
</dbReference>
<dbReference type="InterPro" id="IPR011545">
    <property type="entry name" value="DEAD/DEAH_box_helicase_dom"/>
</dbReference>
<dbReference type="Pfam" id="PF00270">
    <property type="entry name" value="DEAD"/>
    <property type="match status" value="1"/>
</dbReference>
<dbReference type="SUPFAM" id="SSF52540">
    <property type="entry name" value="P-loop containing nucleoside triphosphate hydrolases"/>
    <property type="match status" value="1"/>
</dbReference>
<accession>A0A6J6A6X9</accession>
<proteinExistence type="predicted"/>
<evidence type="ECO:0000259" key="7">
    <source>
        <dbReference type="PROSITE" id="PS51194"/>
    </source>
</evidence>
<dbReference type="CDD" id="cd18791">
    <property type="entry name" value="SF2_C_RHA"/>
    <property type="match status" value="1"/>
</dbReference>
<gene>
    <name evidence="9" type="ORF">UFOPK2656_03344</name>
    <name evidence="10" type="ORF">UFOPK3267_01877</name>
    <name evidence="11" type="ORF">UFOPK3651_03170</name>
    <name evidence="12" type="ORF">UFOPK3931_00467</name>
    <name evidence="8" type="ORF">UFOPK4189_01586</name>
</gene>
<keyword evidence="2" id="KW-0547">Nucleotide-binding</keyword>
<evidence type="ECO:0000313" key="10">
    <source>
        <dbReference type="EMBL" id="CAB4852082.1"/>
    </source>
</evidence>
<dbReference type="GO" id="GO:0003676">
    <property type="term" value="F:nucleic acid binding"/>
    <property type="evidence" value="ECO:0007669"/>
    <property type="project" value="InterPro"/>
</dbReference>
<reference evidence="8" key="1">
    <citation type="submission" date="2020-05" db="EMBL/GenBank/DDBJ databases">
        <authorList>
            <person name="Chiriac C."/>
            <person name="Salcher M."/>
            <person name="Ghai R."/>
            <person name="Kavagutti S V."/>
        </authorList>
    </citation>
    <scope>NUCLEOTIDE SEQUENCE</scope>
</reference>
<dbReference type="InterPro" id="IPR002464">
    <property type="entry name" value="DNA/RNA_helicase_DEAH_CS"/>
</dbReference>
<evidence type="ECO:0000313" key="12">
    <source>
        <dbReference type="EMBL" id="CAB4975571.1"/>
    </source>
</evidence>
<evidence type="ECO:0000256" key="3">
    <source>
        <dbReference type="ARBA" id="ARBA00022801"/>
    </source>
</evidence>
<dbReference type="InterPro" id="IPR048333">
    <property type="entry name" value="HA2_WH"/>
</dbReference>
<name>A0A6J6A6X9_9ZZZZ</name>
<dbReference type="FunFam" id="3.40.50.300:FF:002125">
    <property type="entry name" value="ATP-dependent helicase HrpB"/>
    <property type="match status" value="1"/>
</dbReference>
<dbReference type="InterPro" id="IPR014001">
    <property type="entry name" value="Helicase_ATP-bd"/>
</dbReference>
<dbReference type="InterPro" id="IPR027417">
    <property type="entry name" value="P-loop_NTPase"/>
</dbReference>
<dbReference type="AlphaFoldDB" id="A0A6J6A6X9"/>
<dbReference type="InterPro" id="IPR049614">
    <property type="entry name" value="HrpB_DEXH"/>
</dbReference>
<dbReference type="PROSITE" id="PS00690">
    <property type="entry name" value="DEAH_ATP_HELICASE"/>
    <property type="match status" value="1"/>
</dbReference>
<dbReference type="InterPro" id="IPR007502">
    <property type="entry name" value="Helicase-assoc_dom"/>
</dbReference>
<dbReference type="PANTHER" id="PTHR43519">
    <property type="entry name" value="ATP-DEPENDENT RNA HELICASE HRPB"/>
    <property type="match status" value="1"/>
</dbReference>
<organism evidence="8">
    <name type="scientific">freshwater metagenome</name>
    <dbReference type="NCBI Taxonomy" id="449393"/>
    <lineage>
        <taxon>unclassified sequences</taxon>
        <taxon>metagenomes</taxon>
        <taxon>ecological metagenomes</taxon>
    </lineage>
</organism>
<dbReference type="EMBL" id="CAEZYF010000036">
    <property type="protein sequence ID" value="CAB4747761.1"/>
    <property type="molecule type" value="Genomic_DNA"/>
</dbReference>
<dbReference type="PROSITE" id="PS51192">
    <property type="entry name" value="HELICASE_ATP_BIND_1"/>
    <property type="match status" value="1"/>
</dbReference>
<dbReference type="CDD" id="cd17990">
    <property type="entry name" value="DEXHc_HrpB"/>
    <property type="match status" value="1"/>
</dbReference>
<keyword evidence="5" id="KW-0067">ATP-binding</keyword>
<dbReference type="PROSITE" id="PS51194">
    <property type="entry name" value="HELICASE_CTER"/>
    <property type="match status" value="1"/>
</dbReference>
<dbReference type="InterPro" id="IPR013689">
    <property type="entry name" value="RNA_helicase_ATP-dep_HrpB_C"/>
</dbReference>
<sequence>MSFELPDLPVLEALPTVVAALAGPGQAILVAPPGAGKTTLTPLVLLDATWLNGQRIVMLEPRRLATRAAARRMASLLGESVGHTVGYQTRDERVMSATTRIEVVTEGILTRRLQHDPTLEGYGLVIFDEVHERNLPTDLGLALMLDARDTLRPDLRVLAMSATPDTKGLLRVLGADTPVAHSDGRTHPIDIIYAPMGKNDRVAEATAALVQRALREQTGDLLVFLPGLPEIRRVLGMLEGTVPPMVDVYPLAGALSPAEQDLALAPSPAGRRRVVLATDIAESSLTVDGVRVVVDSGQAKVPRVDQRTGMTRLTTVAISRASADQRAGRAGRVEPGAAYRLWSKLEQGTRRAHLEPEITQVDLAGLALELAAWGTPVDELRWADPPPARSLQQAGELLSRLGAVDTDGRITDSGRRMLALPLHPRLAHMVGEASESDRPLACIIAALLDERDVLRGRPDELPADLGLRVEIVCGTRDDRANWRDVDRMRERAVDIARRAGVRIDFDRVRADHSGVVLALAYPDRIAVRRSQPGQFQMRSGSSAWVAPSDSLAAEQFVVAADLDGKRDTARIRIGAAIDVAQVIDVMAAQIERREQLVWDKSRDELVLRIETRLGGMLLDEQVRAAPAGEATTAALVERVRTTRLAALGRTEGSTLRARVAFLRRTMGADEWPDWSDATLLATLDKWLAPYLVGATGAADLARLDTDMLLSSQLGWDLSVRLAELAPTHLETPAGRTAEIDYTREVITASVRVQDLFGLREHPCVADGRVPIALELLSPADRPIQITSDLPGFWAGTWADVRKDMAGRYPKHQWPIDPAIATPKRLK</sequence>